<accession>A0A382IL84</accession>
<protein>
    <submittedName>
        <fullName evidence="1">Uncharacterized protein</fullName>
    </submittedName>
</protein>
<dbReference type="InterPro" id="IPR008930">
    <property type="entry name" value="Terpenoid_cyclase/PrenylTrfase"/>
</dbReference>
<dbReference type="AlphaFoldDB" id="A0A382IL84"/>
<evidence type="ECO:0000313" key="1">
    <source>
        <dbReference type="EMBL" id="SVC00032.1"/>
    </source>
</evidence>
<dbReference type="EMBL" id="UINC01067902">
    <property type="protein sequence ID" value="SVC00032.1"/>
    <property type="molecule type" value="Genomic_DNA"/>
</dbReference>
<reference evidence="1" key="1">
    <citation type="submission" date="2018-05" db="EMBL/GenBank/DDBJ databases">
        <authorList>
            <person name="Lanie J.A."/>
            <person name="Ng W.-L."/>
            <person name="Kazmierczak K.M."/>
            <person name="Andrzejewski T.M."/>
            <person name="Davidsen T.M."/>
            <person name="Wayne K.J."/>
            <person name="Tettelin H."/>
            <person name="Glass J.I."/>
            <person name="Rusch D."/>
            <person name="Podicherti R."/>
            <person name="Tsui H.-C.T."/>
            <person name="Winkler M.E."/>
        </authorList>
    </citation>
    <scope>NUCLEOTIDE SEQUENCE</scope>
</reference>
<feature type="non-terminal residue" evidence="1">
    <location>
        <position position="1"/>
    </location>
</feature>
<dbReference type="SUPFAM" id="SSF48239">
    <property type="entry name" value="Terpenoid cyclases/Protein prenyltransferases"/>
    <property type="match status" value="1"/>
</dbReference>
<organism evidence="1">
    <name type="scientific">marine metagenome</name>
    <dbReference type="NCBI Taxonomy" id="408172"/>
    <lineage>
        <taxon>unclassified sequences</taxon>
        <taxon>metagenomes</taxon>
        <taxon>ecological metagenomes</taxon>
    </lineage>
</organism>
<gene>
    <name evidence="1" type="ORF">METZ01_LOCUS252886</name>
</gene>
<dbReference type="Gene3D" id="1.50.10.20">
    <property type="match status" value="1"/>
</dbReference>
<sequence length="260" mass="28466">LLAERNVNGYWEGRLSDSALATSVAVAALLLAKRKGVAPARGADLAKAGLEWLDENRNEDGGWGDCPASPSNVSTVVLCWATFRMAAEEGLKFHDSLESAERWLTKEAGSLAPHALAKVIYRRYGKDRTFAVPILTHCVLCGAFGAGKQGWSLVKPLPFELATLPHGFFKFLRLQVVSYALPALIAIGQARHHHRPSLNPFARIMRLWAKPRVLRRLERMQPKSGGFLEATPITAFVAMSLVTSGQEDHAVMRKALGFLA</sequence>
<proteinExistence type="predicted"/>
<feature type="non-terminal residue" evidence="1">
    <location>
        <position position="260"/>
    </location>
</feature>
<name>A0A382IL84_9ZZZZ</name>